<evidence type="ECO:0000256" key="1">
    <source>
        <dbReference type="SAM" id="MobiDB-lite"/>
    </source>
</evidence>
<dbReference type="EMBL" id="QGGG01000010">
    <property type="protein sequence ID" value="PWJ81566.1"/>
    <property type="molecule type" value="Genomic_DNA"/>
</dbReference>
<dbReference type="Proteomes" id="UP000245396">
    <property type="component" value="Unassembled WGS sequence"/>
</dbReference>
<reference evidence="2 3" key="1">
    <citation type="submission" date="2018-05" db="EMBL/GenBank/DDBJ databases">
        <title>Genomic Encyclopedia of Type Strains, Phase IV (KMG-IV): sequencing the most valuable type-strain genomes for metagenomic binning, comparative biology and taxonomic classification.</title>
        <authorList>
            <person name="Goeker M."/>
        </authorList>
    </citation>
    <scope>NUCLEOTIDE SEQUENCE [LARGE SCALE GENOMIC DNA]</scope>
    <source>
        <strain evidence="2 3">DSM 6986</strain>
    </source>
</reference>
<comment type="caution">
    <text evidence="2">The sequence shown here is derived from an EMBL/GenBank/DDBJ whole genome shotgun (WGS) entry which is preliminary data.</text>
</comment>
<dbReference type="OrthoDB" id="8456046at2"/>
<sequence length="176" mass="20605">MSDSLPITEEWLKAVGFKWHQLDRQPSKHWLLWLGEAAAGDGRFTSFEDIGIEVADMRYKNSAGDTMGDTAWFVWFRGDCAGRYHRFIHVRHMRWQHELIKLVEAISGQDWNPDNHLYGSVRSPARAARIREEDQRLDRQMVREGYPWAEIEKDDSRGRALPEHMEAHEKTMAGQK</sequence>
<protein>
    <submittedName>
        <fullName evidence="2">Uncharacterized protein</fullName>
    </submittedName>
</protein>
<accession>A0A316C0M5</accession>
<evidence type="ECO:0000313" key="3">
    <source>
        <dbReference type="Proteomes" id="UP000245396"/>
    </source>
</evidence>
<gene>
    <name evidence="2" type="ORF">C7441_11098</name>
</gene>
<keyword evidence="3" id="KW-1185">Reference proteome</keyword>
<feature type="region of interest" description="Disordered" evidence="1">
    <location>
        <begin position="156"/>
        <end position="176"/>
    </location>
</feature>
<dbReference type="AlphaFoldDB" id="A0A316C0M5"/>
<proteinExistence type="predicted"/>
<dbReference type="RefSeq" id="WP_146201494.1">
    <property type="nucleotide sequence ID" value="NZ_QGGG01000010.1"/>
</dbReference>
<organism evidence="2 3">
    <name type="scientific">Pseudaminobacter salicylatoxidans</name>
    <dbReference type="NCBI Taxonomy" id="93369"/>
    <lineage>
        <taxon>Bacteria</taxon>
        <taxon>Pseudomonadati</taxon>
        <taxon>Pseudomonadota</taxon>
        <taxon>Alphaproteobacteria</taxon>
        <taxon>Hyphomicrobiales</taxon>
        <taxon>Phyllobacteriaceae</taxon>
        <taxon>Pseudaminobacter</taxon>
    </lineage>
</organism>
<evidence type="ECO:0000313" key="2">
    <source>
        <dbReference type="EMBL" id="PWJ81566.1"/>
    </source>
</evidence>
<name>A0A316C0M5_PSESE</name>